<dbReference type="EMBL" id="JAATHJ010000015">
    <property type="protein sequence ID" value="NJP38056.1"/>
    <property type="molecule type" value="Genomic_DNA"/>
</dbReference>
<sequence>MTFFIDHKQKRVHRVLCAGDKCGFNETPADQREFTNSSEQIDRLVRDMAYHKCSHCEAFTLVGK</sequence>
<dbReference type="AlphaFoldDB" id="A0A969PTF4"/>
<accession>A0A969PTF4</accession>
<comment type="caution">
    <text evidence="1">The sequence shown here is derived from an EMBL/GenBank/DDBJ whole genome shotgun (WGS) entry which is preliminary data.</text>
</comment>
<evidence type="ECO:0000313" key="2">
    <source>
        <dbReference type="Proteomes" id="UP000752012"/>
    </source>
</evidence>
<proteinExistence type="predicted"/>
<organism evidence="1 2">
    <name type="scientific">Alkalicoccus luteus</name>
    <dbReference type="NCBI Taxonomy" id="1237094"/>
    <lineage>
        <taxon>Bacteria</taxon>
        <taxon>Bacillati</taxon>
        <taxon>Bacillota</taxon>
        <taxon>Bacilli</taxon>
        <taxon>Bacillales</taxon>
        <taxon>Bacillaceae</taxon>
        <taxon>Alkalicoccus</taxon>
    </lineage>
</organism>
<keyword evidence="2" id="KW-1185">Reference proteome</keyword>
<protein>
    <submittedName>
        <fullName evidence="1">Uncharacterized protein</fullName>
    </submittedName>
</protein>
<evidence type="ECO:0000313" key="1">
    <source>
        <dbReference type="EMBL" id="NJP38056.1"/>
    </source>
</evidence>
<dbReference type="RefSeq" id="WP_168007144.1">
    <property type="nucleotide sequence ID" value="NZ_JAATHJ010000015.1"/>
</dbReference>
<name>A0A969PTF4_9BACI</name>
<reference evidence="1 2" key="1">
    <citation type="submission" date="2020-03" db="EMBL/GenBank/DDBJ databases">
        <title>Assessment of the enzymatic potential of alkaline-tolerant lipase obtained from Bacillus luteus H11 (technogenic soil) for the bioremediation of saline soils contaminated with petroleum substances.</title>
        <authorList>
            <person name="Kalwasinska A."/>
        </authorList>
    </citation>
    <scope>NUCLEOTIDE SEQUENCE [LARGE SCALE GENOMIC DNA]</scope>
    <source>
        <strain evidence="1 2">H11</strain>
    </source>
</reference>
<dbReference type="Proteomes" id="UP000752012">
    <property type="component" value="Unassembled WGS sequence"/>
</dbReference>
<gene>
    <name evidence="1" type="ORF">HCN83_10730</name>
</gene>